<protein>
    <submittedName>
        <fullName evidence="1">Lipoprotein, putative</fullName>
    </submittedName>
</protein>
<keyword evidence="1" id="KW-0449">Lipoprotein</keyword>
<evidence type="ECO:0000313" key="1">
    <source>
        <dbReference type="EMBL" id="GAL84333.1"/>
    </source>
</evidence>
<dbReference type="STRING" id="153721.MYP_1561"/>
<comment type="caution">
    <text evidence="1">The sequence shown here is derived from an EMBL/GenBank/DDBJ whole genome shotgun (WGS) entry which is preliminary data.</text>
</comment>
<reference evidence="1 2" key="1">
    <citation type="submission" date="2014-09" db="EMBL/GenBank/DDBJ databases">
        <title>Sporocytophaga myxococcoides PG-01 genome sequencing.</title>
        <authorList>
            <person name="Liu L."/>
            <person name="Gao P.J."/>
            <person name="Chen G.J."/>
            <person name="Wang L.S."/>
        </authorList>
    </citation>
    <scope>NUCLEOTIDE SEQUENCE [LARGE SCALE GENOMIC DNA]</scope>
    <source>
        <strain evidence="1 2">PG-01</strain>
    </source>
</reference>
<dbReference type="AlphaFoldDB" id="A0A098LE10"/>
<gene>
    <name evidence="1" type="ORF">MYP_1561</name>
</gene>
<dbReference type="EMBL" id="BBLT01000002">
    <property type="protein sequence ID" value="GAL84333.1"/>
    <property type="molecule type" value="Genomic_DNA"/>
</dbReference>
<accession>A0A098LE10</accession>
<organism evidence="1 2">
    <name type="scientific">Sporocytophaga myxococcoides</name>
    <dbReference type="NCBI Taxonomy" id="153721"/>
    <lineage>
        <taxon>Bacteria</taxon>
        <taxon>Pseudomonadati</taxon>
        <taxon>Bacteroidota</taxon>
        <taxon>Cytophagia</taxon>
        <taxon>Cytophagales</taxon>
        <taxon>Cytophagaceae</taxon>
        <taxon>Sporocytophaga</taxon>
    </lineage>
</organism>
<sequence length="85" mass="9786">MACSKPEKKELSISDFETKIKSDMDYYSMVETFGKPSKDIGRGIHIYVYELKDSTKMLVGFTDKVLYAKQINRKEEIVKDLLVGN</sequence>
<proteinExistence type="predicted"/>
<name>A0A098LE10_9BACT</name>
<dbReference type="Proteomes" id="UP000030185">
    <property type="component" value="Unassembled WGS sequence"/>
</dbReference>
<keyword evidence="2" id="KW-1185">Reference proteome</keyword>
<evidence type="ECO:0000313" key="2">
    <source>
        <dbReference type="Proteomes" id="UP000030185"/>
    </source>
</evidence>